<feature type="coiled-coil region" evidence="4">
    <location>
        <begin position="571"/>
        <end position="598"/>
    </location>
</feature>
<keyword evidence="7" id="KW-0732">Signal</keyword>
<dbReference type="OrthoDB" id="9149083at2"/>
<dbReference type="PANTHER" id="PTHR45641">
    <property type="entry name" value="TETRATRICOPEPTIDE REPEAT PROTEIN (AFU_ORTHOLOGUE AFUA_6G03870)"/>
    <property type="match status" value="1"/>
</dbReference>
<evidence type="ECO:0000313" key="10">
    <source>
        <dbReference type="Proteomes" id="UP000002139"/>
    </source>
</evidence>
<evidence type="ECO:0000256" key="7">
    <source>
        <dbReference type="SAM" id="SignalP"/>
    </source>
</evidence>
<evidence type="ECO:0000256" key="5">
    <source>
        <dbReference type="SAM" id="MobiDB-lite"/>
    </source>
</evidence>
<dbReference type="Gene3D" id="1.25.40.10">
    <property type="entry name" value="Tetratricopeptide repeat domain"/>
    <property type="match status" value="3"/>
</dbReference>
<keyword evidence="6" id="KW-0472">Membrane</keyword>
<dbReference type="InterPro" id="IPR011990">
    <property type="entry name" value="TPR-like_helical_dom_sf"/>
</dbReference>
<dbReference type="eggNOG" id="COG4995">
    <property type="taxonomic scope" value="Bacteria"/>
</dbReference>
<evidence type="ECO:0000256" key="4">
    <source>
        <dbReference type="SAM" id="Coils"/>
    </source>
</evidence>
<dbReference type="NCBIfam" id="TIGR03901">
    <property type="entry name" value="MYXO-CTERM"/>
    <property type="match status" value="1"/>
</dbReference>
<dbReference type="KEGG" id="scl:sce6745"/>
<dbReference type="PANTHER" id="PTHR45641:SF19">
    <property type="entry name" value="NEPHROCYSTIN-3"/>
    <property type="match status" value="1"/>
</dbReference>
<dbReference type="BioCyc" id="SCEL448385:SCE_RS34605-MONOMER"/>
<dbReference type="AlphaFoldDB" id="A9GT86"/>
<feature type="domain" description="CHAT" evidence="8">
    <location>
        <begin position="681"/>
        <end position="990"/>
    </location>
</feature>
<accession>A9GT86</accession>
<protein>
    <recommendedName>
        <fullName evidence="8">CHAT domain-containing protein</fullName>
    </recommendedName>
</protein>
<dbReference type="InterPro" id="IPR024983">
    <property type="entry name" value="CHAT_dom"/>
</dbReference>
<proteinExistence type="predicted"/>
<keyword evidence="6" id="KW-1133">Transmembrane helix</keyword>
<name>A9GT86_SORC5</name>
<dbReference type="SMART" id="SM00028">
    <property type="entry name" value="TPR"/>
    <property type="match status" value="4"/>
</dbReference>
<dbReference type="RefSeq" id="WP_012239353.1">
    <property type="nucleotide sequence ID" value="NC_010162.1"/>
</dbReference>
<dbReference type="STRING" id="448385.sce6745"/>
<evidence type="ECO:0000313" key="9">
    <source>
        <dbReference type="EMBL" id="CAN96914.1"/>
    </source>
</evidence>
<evidence type="ECO:0000259" key="8">
    <source>
        <dbReference type="Pfam" id="PF12770"/>
    </source>
</evidence>
<dbReference type="SUPFAM" id="SSF48452">
    <property type="entry name" value="TPR-like"/>
    <property type="match status" value="2"/>
</dbReference>
<evidence type="ECO:0000256" key="1">
    <source>
        <dbReference type="ARBA" id="ARBA00022737"/>
    </source>
</evidence>
<dbReference type="InterPro" id="IPR024038">
    <property type="entry name" value="MYXO-CTERM"/>
</dbReference>
<feature type="transmembrane region" description="Helical" evidence="6">
    <location>
        <begin position="1019"/>
        <end position="1041"/>
    </location>
</feature>
<keyword evidence="2 3" id="KW-0802">TPR repeat</keyword>
<keyword evidence="6" id="KW-0812">Transmembrane</keyword>
<evidence type="ECO:0000256" key="3">
    <source>
        <dbReference type="PROSITE-ProRule" id="PRU00339"/>
    </source>
</evidence>
<sequence>MPASRAAARRAPWLAAGVALLLALPPGIAGAEGPAGLNATLNEADVAHLRTEALFEEERLAEAAALAERDVALHEKVVAFYKGRLPRQHTPATPSPELFVGAALDQLGWILIELGQHRRAEEVFARAHAIYRRILVAGDEELAGLSIAGLARLAALRGDSAAAEGLRREIVAFDALLGSPFPCLAYSEVGRLFAMKADHDVAEAMLRLAAESYRGAPAVQVELLRNQADLALERGEPEVAEPLLVKALEAASARARSAGTPSPRLARVLDSLGRLHLAIGRPDRAVQAFTRALALQEEALGPGHLAAAESLDGLALGHMQRGEPARAAPLLDRALAIREQVLGPGHPATAALRLHLGDLRRATGDDGAAAALYQRAQADLEEASGPDHPAVAEALLRRAALARGGGRPEPGRSEALSQRALAIVEKVFGPRHPRVADALDALAEGHLRAGSIPSAAQALARSTEIRDRRAAALLADSSEEQKLAAVEALRGQTDLVLALPAAASPQGGAAVDLALTTILRRKGRALDALAAGRAALRDRQRPEDARLLRELVAIQGAIVDAIVRGPGAVPAAEHDAALAELERQKARLEAELGKRGATLLRDDRLVTLAEVKAAIPEDGALVEMIVRRPVGEAAEAPRLAAYVLRRRGAARFVDLGEARAAAGLVDELRQALASPRRDPAPAARALDERVLRPLRPLLGDARRILISPDGELNLVPFGALLDEGGRALIERFTFTYLSSGRDLVRFLHDETPPEPGPAAVLIGAPDFGDPDRQRSRYRPGAGPDSIELGDIRFRPLPGTAEEIAAIGAVIPGAKALTGAAATEEAVQAVAHPRILHIATHGFFLPPVVASAGRALESPLLRGGLALATANQPVTGREDGILTAHELAGLDLYGTRLVVLSACETGVGAARSGDGVYGLRRAVLMAGAQSLVMSLWKISDRETRDLMVQYHRRLQGGGGRSEALREAALAVRAAPGNQHPFYWAGFISAGDWSSLDGKDVPQRPAPPPPVAPGPRGCGCAVGPGSGGSAAALALAALLLGCVRRQRRPEDRRA</sequence>
<dbReference type="eggNOG" id="COG0457">
    <property type="taxonomic scope" value="Bacteria"/>
</dbReference>
<feature type="repeat" description="TPR" evidence="3">
    <location>
        <begin position="266"/>
        <end position="299"/>
    </location>
</feature>
<dbReference type="HOGENOM" id="CLU_002404_1_0_7"/>
<gene>
    <name evidence="9" type="ordered locus">sce6745</name>
</gene>
<keyword evidence="4" id="KW-0175">Coiled coil</keyword>
<dbReference type="Pfam" id="PF13424">
    <property type="entry name" value="TPR_12"/>
    <property type="match status" value="3"/>
</dbReference>
<dbReference type="Pfam" id="PF13374">
    <property type="entry name" value="TPR_10"/>
    <property type="match status" value="1"/>
</dbReference>
<feature type="chain" id="PRO_5002739194" description="CHAT domain-containing protein" evidence="7">
    <location>
        <begin position="32"/>
        <end position="1052"/>
    </location>
</feature>
<organism evidence="9 10">
    <name type="scientific">Sorangium cellulosum (strain So ce56)</name>
    <name type="common">Polyangium cellulosum (strain So ce56)</name>
    <dbReference type="NCBI Taxonomy" id="448385"/>
    <lineage>
        <taxon>Bacteria</taxon>
        <taxon>Pseudomonadati</taxon>
        <taxon>Myxococcota</taxon>
        <taxon>Polyangia</taxon>
        <taxon>Polyangiales</taxon>
        <taxon>Polyangiaceae</taxon>
        <taxon>Sorangium</taxon>
    </lineage>
</organism>
<dbReference type="InterPro" id="IPR019734">
    <property type="entry name" value="TPR_rpt"/>
</dbReference>
<keyword evidence="1" id="KW-0677">Repeat</keyword>
<dbReference type="EMBL" id="AM746676">
    <property type="protein sequence ID" value="CAN96914.1"/>
    <property type="molecule type" value="Genomic_DNA"/>
</dbReference>
<feature type="signal peptide" evidence="7">
    <location>
        <begin position="1"/>
        <end position="31"/>
    </location>
</feature>
<evidence type="ECO:0000256" key="6">
    <source>
        <dbReference type="SAM" id="Phobius"/>
    </source>
</evidence>
<keyword evidence="10" id="KW-1185">Reference proteome</keyword>
<dbReference type="PROSITE" id="PS50005">
    <property type="entry name" value="TPR"/>
    <property type="match status" value="1"/>
</dbReference>
<dbReference type="Pfam" id="PF12770">
    <property type="entry name" value="CHAT"/>
    <property type="match status" value="1"/>
</dbReference>
<reference evidence="9 10" key="1">
    <citation type="journal article" date="2007" name="Nat. Biotechnol.">
        <title>Complete genome sequence of the myxobacterium Sorangium cellulosum.</title>
        <authorList>
            <person name="Schneiker S."/>
            <person name="Perlova O."/>
            <person name="Kaiser O."/>
            <person name="Gerth K."/>
            <person name="Alici A."/>
            <person name="Altmeyer M.O."/>
            <person name="Bartels D."/>
            <person name="Bekel T."/>
            <person name="Beyer S."/>
            <person name="Bode E."/>
            <person name="Bode H.B."/>
            <person name="Bolten C.J."/>
            <person name="Choudhuri J.V."/>
            <person name="Doss S."/>
            <person name="Elnakady Y.A."/>
            <person name="Frank B."/>
            <person name="Gaigalat L."/>
            <person name="Goesmann A."/>
            <person name="Groeger C."/>
            <person name="Gross F."/>
            <person name="Jelsbak L."/>
            <person name="Jelsbak L."/>
            <person name="Kalinowski J."/>
            <person name="Kegler C."/>
            <person name="Knauber T."/>
            <person name="Konietzny S."/>
            <person name="Kopp M."/>
            <person name="Krause L."/>
            <person name="Krug D."/>
            <person name="Linke B."/>
            <person name="Mahmud T."/>
            <person name="Martinez-Arias R."/>
            <person name="McHardy A.C."/>
            <person name="Merai M."/>
            <person name="Meyer F."/>
            <person name="Mormann S."/>
            <person name="Munoz-Dorado J."/>
            <person name="Perez J."/>
            <person name="Pradella S."/>
            <person name="Rachid S."/>
            <person name="Raddatz G."/>
            <person name="Rosenau F."/>
            <person name="Rueckert C."/>
            <person name="Sasse F."/>
            <person name="Scharfe M."/>
            <person name="Schuster S.C."/>
            <person name="Suen G."/>
            <person name="Treuner-Lange A."/>
            <person name="Velicer G.J."/>
            <person name="Vorholter F.-J."/>
            <person name="Weissman K.J."/>
            <person name="Welch R.D."/>
            <person name="Wenzel S.C."/>
            <person name="Whitworth D.E."/>
            <person name="Wilhelm S."/>
            <person name="Wittmann C."/>
            <person name="Bloecker H."/>
            <person name="Puehler A."/>
            <person name="Mueller R."/>
        </authorList>
    </citation>
    <scope>NUCLEOTIDE SEQUENCE [LARGE SCALE GENOMIC DNA]</scope>
    <source>
        <strain evidence="10">So ce56</strain>
    </source>
</reference>
<evidence type="ECO:0000256" key="2">
    <source>
        <dbReference type="ARBA" id="ARBA00022803"/>
    </source>
</evidence>
<feature type="region of interest" description="Disordered" evidence="5">
    <location>
        <begin position="764"/>
        <end position="783"/>
    </location>
</feature>
<dbReference type="Proteomes" id="UP000002139">
    <property type="component" value="Chromosome"/>
</dbReference>